<dbReference type="EMBL" id="UFAJ01000314">
    <property type="protein sequence ID" value="SSD60277.1"/>
    <property type="molecule type" value="Genomic_DNA"/>
</dbReference>
<dbReference type="VEuPathDB" id="FungiDB:SCODWIG_02038"/>
<dbReference type="OrthoDB" id="4076669at2759"/>
<name>A0A376B6E8_9ASCO</name>
<evidence type="ECO:0000313" key="3">
    <source>
        <dbReference type="EMBL" id="SSD60277.1"/>
    </source>
</evidence>
<evidence type="ECO:0000256" key="2">
    <source>
        <dbReference type="SAM" id="Phobius"/>
    </source>
</evidence>
<organism evidence="3 4">
    <name type="scientific">Saccharomycodes ludwigii</name>
    <dbReference type="NCBI Taxonomy" id="36035"/>
    <lineage>
        <taxon>Eukaryota</taxon>
        <taxon>Fungi</taxon>
        <taxon>Dikarya</taxon>
        <taxon>Ascomycota</taxon>
        <taxon>Saccharomycotina</taxon>
        <taxon>Saccharomycetes</taxon>
        <taxon>Saccharomycodales</taxon>
        <taxon>Saccharomycodaceae</taxon>
        <taxon>Saccharomycodes</taxon>
    </lineage>
</organism>
<keyword evidence="2" id="KW-0472">Membrane</keyword>
<keyword evidence="4" id="KW-1185">Reference proteome</keyword>
<dbReference type="AlphaFoldDB" id="A0A376B6E8"/>
<proteinExistence type="predicted"/>
<keyword evidence="2" id="KW-1133">Transmembrane helix</keyword>
<gene>
    <name evidence="3" type="ORF">SCODWIG_02038</name>
</gene>
<feature type="transmembrane region" description="Helical" evidence="2">
    <location>
        <begin position="112"/>
        <end position="129"/>
    </location>
</feature>
<dbReference type="InterPro" id="IPR022757">
    <property type="entry name" value="Gsf2"/>
</dbReference>
<accession>A0A376B6E8</accession>
<sequence length="383" mass="44611">MEVFIRLNDDIERDFAFQVDKNGKFNDKIMHLFDTENGIGSFMNLKPSIFHKSKPVGFYKSIHPGYLTDNGSLLFPLDADEKEFLEELDLGNVEICKQLWPHQLIVPIWEKSGLAIFIYCAFFAFWLYTDLPDFISPTPGICLTNQVSRLVKYIVESFGYIQLAKVLENEIKPNSANKLAQIIFFSCHLFKVIFISFFFYTGFFNPISFNPLVFINTRKGALHKEKIKNILTEYGWIGVRRATFDEYYTDYYKYVVEKAGGQVEAYKQGILKSFSKPGVLLGKGEGFQTPIDKRFTIDTFEAMKIEKKFYLSEKYFLTVEKILKKDIDSLGENMGEIVKLLRNFRRYGLFNSNDEIKEMVQIRKSIEPDDESESKPEQEKKEQ</sequence>
<dbReference type="Proteomes" id="UP000262825">
    <property type="component" value="Unassembled WGS sequence"/>
</dbReference>
<protein>
    <submittedName>
        <fullName evidence="3">Related to Glucose-signaling factor 2</fullName>
    </submittedName>
</protein>
<keyword evidence="2" id="KW-0812">Transmembrane</keyword>
<evidence type="ECO:0000256" key="1">
    <source>
        <dbReference type="SAM" id="MobiDB-lite"/>
    </source>
</evidence>
<dbReference type="Pfam" id="PF11055">
    <property type="entry name" value="Gsf2"/>
    <property type="match status" value="1"/>
</dbReference>
<feature type="region of interest" description="Disordered" evidence="1">
    <location>
        <begin position="362"/>
        <end position="383"/>
    </location>
</feature>
<reference evidence="4" key="1">
    <citation type="submission" date="2018-06" db="EMBL/GenBank/DDBJ databases">
        <authorList>
            <person name="Guldener U."/>
        </authorList>
    </citation>
    <scope>NUCLEOTIDE SEQUENCE [LARGE SCALE GENOMIC DNA]</scope>
    <source>
        <strain evidence="4">UTAD17</strain>
    </source>
</reference>
<evidence type="ECO:0000313" key="4">
    <source>
        <dbReference type="Proteomes" id="UP000262825"/>
    </source>
</evidence>